<name>A0A9E7L559_9LILI</name>
<dbReference type="InterPro" id="IPR001374">
    <property type="entry name" value="R3H_dom"/>
</dbReference>
<reference evidence="4" key="1">
    <citation type="submission" date="2022-05" db="EMBL/GenBank/DDBJ databases">
        <title>The Musa troglodytarum L. genome provides insights into the mechanism of non-climacteric behaviour and enrichment of carotenoids.</title>
        <authorList>
            <person name="Wang J."/>
        </authorList>
    </citation>
    <scope>NUCLEOTIDE SEQUENCE</scope>
    <source>
        <tissue evidence="4">Leaf</tissue>
    </source>
</reference>
<dbReference type="InterPro" id="IPR036867">
    <property type="entry name" value="R3H_dom_sf"/>
</dbReference>
<dbReference type="InterPro" id="IPR024771">
    <property type="entry name" value="SUZ"/>
</dbReference>
<organism evidence="4 5">
    <name type="scientific">Musa troglodytarum</name>
    <name type="common">fe'i banana</name>
    <dbReference type="NCBI Taxonomy" id="320322"/>
    <lineage>
        <taxon>Eukaryota</taxon>
        <taxon>Viridiplantae</taxon>
        <taxon>Streptophyta</taxon>
        <taxon>Embryophyta</taxon>
        <taxon>Tracheophyta</taxon>
        <taxon>Spermatophyta</taxon>
        <taxon>Magnoliopsida</taxon>
        <taxon>Liliopsida</taxon>
        <taxon>Zingiberales</taxon>
        <taxon>Musaceae</taxon>
        <taxon>Musa</taxon>
    </lineage>
</organism>
<dbReference type="InterPro" id="IPR051937">
    <property type="entry name" value="R3H_domain_containing"/>
</dbReference>
<feature type="region of interest" description="Disordered" evidence="2">
    <location>
        <begin position="221"/>
        <end position="242"/>
    </location>
</feature>
<proteinExistence type="predicted"/>
<feature type="compositionally biased region" description="Basic and acidic residues" evidence="2">
    <location>
        <begin position="349"/>
        <end position="358"/>
    </location>
</feature>
<feature type="compositionally biased region" description="Polar residues" evidence="2">
    <location>
        <begin position="275"/>
        <end position="284"/>
    </location>
</feature>
<dbReference type="GO" id="GO:0003676">
    <property type="term" value="F:nucleic acid binding"/>
    <property type="evidence" value="ECO:0007669"/>
    <property type="project" value="UniProtKB-UniRule"/>
</dbReference>
<dbReference type="OrthoDB" id="278430at2759"/>
<keyword evidence="1" id="KW-0597">Phosphoprotein</keyword>
<dbReference type="PANTHER" id="PTHR15672:SF25">
    <property type="entry name" value="OS01G0100600 PROTEIN"/>
    <property type="match status" value="1"/>
</dbReference>
<keyword evidence="5" id="KW-1185">Reference proteome</keyword>
<gene>
    <name evidence="4" type="ORF">MUK42_06877</name>
</gene>
<feature type="region of interest" description="Disordered" evidence="2">
    <location>
        <begin position="334"/>
        <end position="366"/>
    </location>
</feature>
<dbReference type="Proteomes" id="UP001055439">
    <property type="component" value="Chromosome 8"/>
</dbReference>
<evidence type="ECO:0000313" key="4">
    <source>
        <dbReference type="EMBL" id="URE40896.1"/>
    </source>
</evidence>
<feature type="domain" description="R3H" evidence="3">
    <location>
        <begin position="51"/>
        <end position="116"/>
    </location>
</feature>
<evidence type="ECO:0000313" key="5">
    <source>
        <dbReference type="Proteomes" id="UP001055439"/>
    </source>
</evidence>
<protein>
    <submittedName>
        <fullName evidence="4">R3H domain containing protein</fullName>
    </submittedName>
</protein>
<dbReference type="SUPFAM" id="SSF82708">
    <property type="entry name" value="R3H domain"/>
    <property type="match status" value="1"/>
</dbReference>
<dbReference type="Gene3D" id="3.30.1370.50">
    <property type="entry name" value="R3H-like domain"/>
    <property type="match status" value="1"/>
</dbReference>
<dbReference type="AlphaFoldDB" id="A0A9E7L559"/>
<evidence type="ECO:0000259" key="3">
    <source>
        <dbReference type="PROSITE" id="PS51061"/>
    </source>
</evidence>
<dbReference type="PANTHER" id="PTHR15672">
    <property type="entry name" value="CAMP-REGULATED PHOSPHOPROTEIN 21 RELATED R3H DOMAIN CONTAINING PROTEIN"/>
    <property type="match status" value="1"/>
</dbReference>
<evidence type="ECO:0000256" key="1">
    <source>
        <dbReference type="ARBA" id="ARBA00022553"/>
    </source>
</evidence>
<dbReference type="PROSITE" id="PS51061">
    <property type="entry name" value="R3H"/>
    <property type="match status" value="1"/>
</dbReference>
<accession>A0A9E7L559</accession>
<dbReference type="SMART" id="SM00393">
    <property type="entry name" value="R3H"/>
    <property type="match status" value="1"/>
</dbReference>
<dbReference type="CDD" id="cd02642">
    <property type="entry name" value="R3H_encore_like"/>
    <property type="match status" value="1"/>
</dbReference>
<dbReference type="Pfam" id="PF12752">
    <property type="entry name" value="SUZ"/>
    <property type="match status" value="1"/>
</dbReference>
<dbReference type="EMBL" id="CP097510">
    <property type="protein sequence ID" value="URE40896.1"/>
    <property type="molecule type" value="Genomic_DNA"/>
</dbReference>
<feature type="region of interest" description="Disordered" evidence="2">
    <location>
        <begin position="256"/>
        <end position="289"/>
    </location>
</feature>
<sequence>MNESRDCLPLPSTQPGEISFRSRTRSGIMETTQFAMVEELASLIKDNLSCKHLVLSVEEALVNFLQDDTSSDGILELQPMGPYHRLLLHRLADIYGFAHESVGEGEYRHLVLERCADTTIPPILVSDILWQYDEHQTLSASNYILLRNEAPALKTTQRLSPSIPLEERESSYQAARARIFSLHEDGEQDLTAPKSRKVPVVARRMIAHALGQRISPTLSTEKLSLNESEKEVTGGVSSDAGKNLCPKVEDIKESTAFSTTKLGSHGRKKNDKMTHSSSGGCSHNSDGHDEVATGVSANINLLPNASNRRAVGAEDLEKLHIGAARRIFAHALGLPSGKGNLETMVKSNEGNRDFKRETENDDQEVT</sequence>
<dbReference type="Pfam" id="PF01424">
    <property type="entry name" value="R3H"/>
    <property type="match status" value="1"/>
</dbReference>
<evidence type="ECO:0000256" key="2">
    <source>
        <dbReference type="SAM" id="MobiDB-lite"/>
    </source>
</evidence>